<keyword evidence="3" id="KW-1185">Reference proteome</keyword>
<dbReference type="RefSeq" id="WP_269591651.1">
    <property type="nucleotide sequence ID" value="NZ_CP130953.1"/>
</dbReference>
<evidence type="ECO:0008006" key="5">
    <source>
        <dbReference type="Google" id="ProtNLM"/>
    </source>
</evidence>
<proteinExistence type="predicted"/>
<dbReference type="EMBL" id="JAPWIS010000012">
    <property type="protein sequence ID" value="MCZ4586468.1"/>
    <property type="molecule type" value="Genomic_DNA"/>
</dbReference>
<accession>A0AAX3Y6V8</accession>
<sequence length="87" mass="9335">MTTFTDAQLDGWACAKCGADLRTIPKSYFIGYGPSGQLFACPDHASPADRALDAWRSLSEDEQARAIGYLCARVPEAVVEAAHTATE</sequence>
<protein>
    <recommendedName>
        <fullName evidence="5">Ferredoxin</fullName>
    </recommendedName>
</protein>
<evidence type="ECO:0000313" key="3">
    <source>
        <dbReference type="Proteomes" id="UP001066327"/>
    </source>
</evidence>
<dbReference type="AlphaFoldDB" id="A0AAX3Y6V8"/>
<reference evidence="1" key="1">
    <citation type="submission" date="2022-12" db="EMBL/GenBank/DDBJ databases">
        <authorList>
            <person name="Krivoruchko A.V."/>
            <person name="Elkin A."/>
        </authorList>
    </citation>
    <scope>NUCLEOTIDE SEQUENCE</scope>
    <source>
        <strain evidence="1">IEGM 249</strain>
    </source>
</reference>
<dbReference type="Proteomes" id="UP001066327">
    <property type="component" value="Unassembled WGS sequence"/>
</dbReference>
<gene>
    <name evidence="1" type="ORF">O4328_22765</name>
    <name evidence="2" type="ORF">Q5707_24415</name>
</gene>
<evidence type="ECO:0000313" key="4">
    <source>
        <dbReference type="Proteomes" id="UP001231166"/>
    </source>
</evidence>
<name>A0AAX3Y6V8_RHOOP</name>
<organism evidence="2 4">
    <name type="scientific">Rhodococcus opacus</name>
    <name type="common">Nocardia opaca</name>
    <dbReference type="NCBI Taxonomy" id="37919"/>
    <lineage>
        <taxon>Bacteria</taxon>
        <taxon>Bacillati</taxon>
        <taxon>Actinomycetota</taxon>
        <taxon>Actinomycetes</taxon>
        <taxon>Mycobacteriales</taxon>
        <taxon>Nocardiaceae</taxon>
        <taxon>Rhodococcus</taxon>
    </lineage>
</organism>
<dbReference type="EMBL" id="CP130953">
    <property type="protein sequence ID" value="WLF45036.1"/>
    <property type="molecule type" value="Genomic_DNA"/>
</dbReference>
<reference evidence="2" key="2">
    <citation type="submission" date="2023-07" db="EMBL/GenBank/DDBJ databases">
        <title>Genomic analysis of Rhodococcus opacus VOC-14 with glycol ethers degradation activity.</title>
        <authorList>
            <person name="Narkevich D.A."/>
            <person name="Hlushen A.M."/>
            <person name="Akhremchuk A.E."/>
            <person name="Sikolenko M.A."/>
            <person name="Valentovich L.N."/>
        </authorList>
    </citation>
    <scope>NUCLEOTIDE SEQUENCE</scope>
    <source>
        <strain evidence="2">VOC-14</strain>
    </source>
</reference>
<evidence type="ECO:0000313" key="1">
    <source>
        <dbReference type="EMBL" id="MCZ4586468.1"/>
    </source>
</evidence>
<evidence type="ECO:0000313" key="2">
    <source>
        <dbReference type="EMBL" id="WLF45036.1"/>
    </source>
</evidence>
<dbReference type="Proteomes" id="UP001231166">
    <property type="component" value="Chromosome"/>
</dbReference>